<dbReference type="Proteomes" id="UP000198975">
    <property type="component" value="Unassembled WGS sequence"/>
</dbReference>
<sequence>MNLAGLLARYFLIRRRRFTSRAGLEAWQAKKMAAFRRRVLMNSPWFIPWLDKPFSQWPLMDKALMMAHFDEMNTAGLRREELLACALESERSRDFSPTIGRFSVGLSSGTSGQRGLFVVSPQERQIWAAGVLAKALPDGLFASERVALFLRADNQLYQSVNSRWLTLEFYDLLQPFTQQITRLQQQSPTLIVAPAQVLRALALAVRAGELTLKVKKVISVAEVLEPQDRTLLRDVFGEVGEIYQATEGFLAATCAHGTLHLNEEFVHIEPQWIDDRRFVPVITDFTRRTQPIVRYRLDDVLTVEDSPCPCGSATRAIAHIEGRHDDQLLLPDNRGQWRPVFADACSRVLAQALPLEADYRLVQTAAAQIHLTATCDAGALVTCRDALINWMAGEGIATETLRWTLSAAPIDCVFTHKRRRIIRQWDGV</sequence>
<protein>
    <submittedName>
        <fullName evidence="1">Putative adenylate-forming enzyme</fullName>
    </submittedName>
</protein>
<dbReference type="OrthoDB" id="580775at2"/>
<evidence type="ECO:0000313" key="1">
    <source>
        <dbReference type="EMBL" id="SCC06266.1"/>
    </source>
</evidence>
<accession>A0A1C4BH88</accession>
<dbReference type="InterPro" id="IPR042099">
    <property type="entry name" value="ANL_N_sf"/>
</dbReference>
<dbReference type="AlphaFoldDB" id="A0A1C4BH88"/>
<proteinExistence type="predicted"/>
<dbReference type="RefSeq" id="WP_088237645.1">
    <property type="nucleotide sequence ID" value="NZ_FMAY01000005.1"/>
</dbReference>
<reference evidence="2" key="1">
    <citation type="submission" date="2016-08" db="EMBL/GenBank/DDBJ databases">
        <authorList>
            <person name="Varghese N."/>
            <person name="Submissions Spin"/>
        </authorList>
    </citation>
    <scope>NUCLEOTIDE SEQUENCE [LARGE SCALE GENOMIC DNA]</scope>
    <source>
        <strain evidence="2">REICA_082</strain>
    </source>
</reference>
<evidence type="ECO:0000313" key="2">
    <source>
        <dbReference type="Proteomes" id="UP000198975"/>
    </source>
</evidence>
<dbReference type="EMBL" id="FMAY01000005">
    <property type="protein sequence ID" value="SCC06266.1"/>
    <property type="molecule type" value="Genomic_DNA"/>
</dbReference>
<gene>
    <name evidence="1" type="ORF">GA0061071_10533</name>
</gene>
<name>A0A1C4BH88_9ENTR</name>
<dbReference type="Gene3D" id="3.40.50.12780">
    <property type="entry name" value="N-terminal domain of ligase-like"/>
    <property type="match status" value="1"/>
</dbReference>
<dbReference type="InterPro" id="IPR012685">
    <property type="entry name" value="CHP02304_F390_synth-rel"/>
</dbReference>
<dbReference type="InterPro" id="IPR053158">
    <property type="entry name" value="CapK_Type1_Caps_Biosynth"/>
</dbReference>
<dbReference type="PANTHER" id="PTHR36932">
    <property type="entry name" value="CAPSULAR POLYSACCHARIDE BIOSYNTHESIS PROTEIN"/>
    <property type="match status" value="1"/>
</dbReference>
<dbReference type="NCBIfam" id="TIGR02304">
    <property type="entry name" value="aden_form_hyp"/>
    <property type="match status" value="1"/>
</dbReference>
<keyword evidence="2" id="KW-1185">Reference proteome</keyword>
<dbReference type="PANTHER" id="PTHR36932:SF1">
    <property type="entry name" value="CAPSULAR POLYSACCHARIDE BIOSYNTHESIS PROTEIN"/>
    <property type="match status" value="1"/>
</dbReference>
<organism evidence="1 2">
    <name type="scientific">Kosakonia oryzendophytica</name>
    <dbReference type="NCBI Taxonomy" id="1005665"/>
    <lineage>
        <taxon>Bacteria</taxon>
        <taxon>Pseudomonadati</taxon>
        <taxon>Pseudomonadota</taxon>
        <taxon>Gammaproteobacteria</taxon>
        <taxon>Enterobacterales</taxon>
        <taxon>Enterobacteriaceae</taxon>
        <taxon>Kosakonia</taxon>
    </lineage>
</organism>